<dbReference type="STRING" id="94624.Bpet4128"/>
<keyword evidence="3" id="KW-1185">Reference proteome</keyword>
<feature type="compositionally biased region" description="Basic and acidic residues" evidence="1">
    <location>
        <begin position="122"/>
        <end position="132"/>
    </location>
</feature>
<dbReference type="KEGG" id="bpt:Bpet4128"/>
<dbReference type="Gene3D" id="1.10.1200.10">
    <property type="entry name" value="ACP-like"/>
    <property type="match status" value="1"/>
</dbReference>
<protein>
    <recommendedName>
        <fullName evidence="4">Carrier domain-containing protein</fullName>
    </recommendedName>
</protein>
<sequence>MQTLPDTPILREKLATIIATTCRCEREPLLEDQEFSAVITQFDSLAILEILLEIETEFGLTTDEMLPTHHDVGAQEFTSVFPKNLSALIVYMHEVVERRSASPRAGEPTTAPGASGVARGAAQRDNDAEQAE</sequence>
<organism evidence="2 3">
    <name type="scientific">Bordetella petrii (strain ATCC BAA-461 / DSM 12804 / CCUG 43448 / CIP 107267 / Se-1111R)</name>
    <dbReference type="NCBI Taxonomy" id="340100"/>
    <lineage>
        <taxon>Bacteria</taxon>
        <taxon>Pseudomonadati</taxon>
        <taxon>Pseudomonadota</taxon>
        <taxon>Betaproteobacteria</taxon>
        <taxon>Burkholderiales</taxon>
        <taxon>Alcaligenaceae</taxon>
        <taxon>Bordetella</taxon>
    </lineage>
</organism>
<dbReference type="Proteomes" id="UP000001225">
    <property type="component" value="Chromosome"/>
</dbReference>
<evidence type="ECO:0000313" key="2">
    <source>
        <dbReference type="EMBL" id="CAP44476.1"/>
    </source>
</evidence>
<dbReference type="InterPro" id="IPR036736">
    <property type="entry name" value="ACP-like_sf"/>
</dbReference>
<evidence type="ECO:0008006" key="4">
    <source>
        <dbReference type="Google" id="ProtNLM"/>
    </source>
</evidence>
<reference evidence="2 3" key="1">
    <citation type="journal article" date="2008" name="BMC Genomics">
        <title>The missing link: Bordetella petrii is endowed with both the metabolic versatility of environmental bacteria and virulence traits of pathogenic Bordetellae.</title>
        <authorList>
            <person name="Gross R."/>
            <person name="Guzman C.A."/>
            <person name="Sebaihia M."/>
            <person name="Martins Dos Santos V.A."/>
            <person name="Pieper D.H."/>
            <person name="Koebnik R."/>
            <person name="Lechner M."/>
            <person name="Bartels D."/>
            <person name="Buhrmester J."/>
            <person name="Choudhuri J.V."/>
            <person name="Ebensen T."/>
            <person name="Gaigalat L."/>
            <person name="Herrmann S."/>
            <person name="Khachane A.N."/>
            <person name="Larisch C."/>
            <person name="Link S."/>
            <person name="Linke B."/>
            <person name="Meyer F."/>
            <person name="Mormann S."/>
            <person name="Nakunst D."/>
            <person name="Rueckert C."/>
            <person name="Schneiker-Bekel S."/>
            <person name="Schulze K."/>
            <person name="Vorhoelter F.J."/>
            <person name="Yevsa T."/>
            <person name="Engle J.T."/>
            <person name="Goldman W.E."/>
            <person name="Puehler A."/>
            <person name="Goebel U.B."/>
            <person name="Goesmann A."/>
            <person name="Bloecker H."/>
            <person name="Kaiser O."/>
            <person name="Martinez-Arias R."/>
        </authorList>
    </citation>
    <scope>NUCLEOTIDE SEQUENCE [LARGE SCALE GENOMIC DNA]</scope>
    <source>
        <strain evidence="3">ATCC BAA-461 / DSM 12804 / CCUG 43448 / CIP 107267 / Se-1111R</strain>
    </source>
</reference>
<evidence type="ECO:0000256" key="1">
    <source>
        <dbReference type="SAM" id="MobiDB-lite"/>
    </source>
</evidence>
<gene>
    <name evidence="2" type="ordered locus">Bpet4128</name>
</gene>
<proteinExistence type="predicted"/>
<dbReference type="EMBL" id="AM902716">
    <property type="protein sequence ID" value="CAP44476.1"/>
    <property type="molecule type" value="Genomic_DNA"/>
</dbReference>
<dbReference type="SUPFAM" id="SSF47336">
    <property type="entry name" value="ACP-like"/>
    <property type="match status" value="1"/>
</dbReference>
<dbReference type="eggNOG" id="ENOG5031U05">
    <property type="taxonomic scope" value="Bacteria"/>
</dbReference>
<name>A9I9K8_BORPD</name>
<feature type="region of interest" description="Disordered" evidence="1">
    <location>
        <begin position="99"/>
        <end position="132"/>
    </location>
</feature>
<dbReference type="AlphaFoldDB" id="A9I9K8"/>
<evidence type="ECO:0000313" key="3">
    <source>
        <dbReference type="Proteomes" id="UP000001225"/>
    </source>
</evidence>
<accession>A9I9K8</accession>